<evidence type="ECO:0000313" key="3">
    <source>
        <dbReference type="Proteomes" id="UP001180551"/>
    </source>
</evidence>
<dbReference type="RefSeq" id="WP_311626062.1">
    <property type="nucleotide sequence ID" value="NZ_JAVRFE010000038.1"/>
</dbReference>
<gene>
    <name evidence="2" type="ORF">RM550_25360</name>
</gene>
<proteinExistence type="predicted"/>
<sequence length="147" mass="15720">MARWDFTARWTFPARRKGRRQQLPEPVGEQPRRVLQLARQARGQRALHGRDGRPVLEPRGNGGGEAAYVPPGEREPVIGTAQGRGQGDGGGVVLVGGRFRGRGRGLLRGGRLGLDGGRRSVITRLRGLGGRGLRSGCLRMGPGALCA</sequence>
<name>A0ABU2TDK9_9ACTN</name>
<organism evidence="2 3">
    <name type="scientific">Streptomyces mooreae</name>
    <dbReference type="NCBI Taxonomy" id="3075523"/>
    <lineage>
        <taxon>Bacteria</taxon>
        <taxon>Bacillati</taxon>
        <taxon>Actinomycetota</taxon>
        <taxon>Actinomycetes</taxon>
        <taxon>Kitasatosporales</taxon>
        <taxon>Streptomycetaceae</taxon>
        <taxon>Streptomyces</taxon>
    </lineage>
</organism>
<evidence type="ECO:0000256" key="1">
    <source>
        <dbReference type="SAM" id="MobiDB-lite"/>
    </source>
</evidence>
<evidence type="ECO:0000313" key="2">
    <source>
        <dbReference type="EMBL" id="MDT0459002.1"/>
    </source>
</evidence>
<feature type="region of interest" description="Disordered" evidence="1">
    <location>
        <begin position="40"/>
        <end position="92"/>
    </location>
</feature>
<accession>A0ABU2TDK9</accession>
<reference evidence="2" key="1">
    <citation type="submission" date="2024-05" db="EMBL/GenBank/DDBJ databases">
        <title>30 novel species of actinomycetes from the DSMZ collection.</title>
        <authorList>
            <person name="Nouioui I."/>
        </authorList>
    </citation>
    <scope>NUCLEOTIDE SEQUENCE</scope>
    <source>
        <strain evidence="2">DSM 41527</strain>
    </source>
</reference>
<dbReference type="EMBL" id="JAVRFE010000038">
    <property type="protein sequence ID" value="MDT0459002.1"/>
    <property type="molecule type" value="Genomic_DNA"/>
</dbReference>
<keyword evidence="3" id="KW-1185">Reference proteome</keyword>
<dbReference type="Proteomes" id="UP001180551">
    <property type="component" value="Unassembled WGS sequence"/>
</dbReference>
<feature type="compositionally biased region" description="Gly residues" evidence="1">
    <location>
        <begin position="82"/>
        <end position="92"/>
    </location>
</feature>
<comment type="caution">
    <text evidence="2">The sequence shown here is derived from an EMBL/GenBank/DDBJ whole genome shotgun (WGS) entry which is preliminary data.</text>
</comment>
<protein>
    <submittedName>
        <fullName evidence="2">Uncharacterized protein</fullName>
    </submittedName>
</protein>